<proteinExistence type="predicted"/>
<name>A0A975DH94_9GAMM</name>
<protein>
    <submittedName>
        <fullName evidence="1">Uncharacterized protein</fullName>
    </submittedName>
</protein>
<dbReference type="KEGG" id="pxi:J5O05_09500"/>
<dbReference type="AlphaFoldDB" id="A0A975DH94"/>
<accession>A0A975DH94</accession>
<gene>
    <name evidence="1" type="ORF">J5O05_09500</name>
</gene>
<evidence type="ECO:0000313" key="2">
    <source>
        <dbReference type="Proteomes" id="UP000664904"/>
    </source>
</evidence>
<evidence type="ECO:0000313" key="1">
    <source>
        <dbReference type="EMBL" id="QTH70266.1"/>
    </source>
</evidence>
<reference evidence="1" key="1">
    <citation type="submission" date="2021-03" db="EMBL/GenBank/DDBJ databases">
        <title>Complete Genome of Pseudoalteromonas xiamenensis STKMTI.2, a new potential marine bacterium producing anti-Vibrio compounds.</title>
        <authorList>
            <person name="Handayani D.P."/>
            <person name="Isnansetyo A."/>
            <person name="Istiqomah I."/>
            <person name="Jumina J."/>
        </authorList>
    </citation>
    <scope>NUCLEOTIDE SEQUENCE</scope>
    <source>
        <strain evidence="1">STKMTI.2</strain>
    </source>
</reference>
<keyword evidence="2" id="KW-1185">Reference proteome</keyword>
<dbReference type="EMBL" id="CP072133">
    <property type="protein sequence ID" value="QTH70266.1"/>
    <property type="molecule type" value="Genomic_DNA"/>
</dbReference>
<organism evidence="1 2">
    <name type="scientific">Pseudoalteromonas xiamenensis</name>
    <dbReference type="NCBI Taxonomy" id="882626"/>
    <lineage>
        <taxon>Bacteria</taxon>
        <taxon>Pseudomonadati</taxon>
        <taxon>Pseudomonadota</taxon>
        <taxon>Gammaproteobacteria</taxon>
        <taxon>Alteromonadales</taxon>
        <taxon>Pseudoalteromonadaceae</taxon>
        <taxon>Pseudoalteromonas</taxon>
    </lineage>
</organism>
<dbReference type="Proteomes" id="UP000664904">
    <property type="component" value="Chromosome"/>
</dbReference>
<dbReference type="RefSeq" id="WP_208841862.1">
    <property type="nucleotide sequence ID" value="NZ_CP072133.1"/>
</dbReference>
<sequence>MKLLKERHALQQSHQEAYQLVEVTMKQASQYSYVMSFFKNLNACTNVEGVIQTFFDAMRFFRLRASISVRKPTPMMLDFNGAQLSPIEANVYETIANKGRLFEFGQRLMVNGKHVSFLVKNMPADDAVKGEVRDYTAAIVEGLEAKLEDLSLRSGMAQAIADLKQTVADISSAINEHNTIVNSVLSDMLTKISSSYHLLELTEIQEDFFTKLVEEGVVNLSQSEGALFNTQVDLQRLIKQLEALKLV</sequence>